<proteinExistence type="inferred from homology"/>
<evidence type="ECO:0000313" key="2">
    <source>
        <dbReference type="EMBL" id="KAI3432667.1"/>
    </source>
</evidence>
<comment type="caution">
    <text evidence="2">The sequence shown here is derived from an EMBL/GenBank/DDBJ whole genome shotgun (WGS) entry which is preliminary data.</text>
</comment>
<dbReference type="InterPro" id="IPR036298">
    <property type="entry name" value="Chalcone_isomerase_sf"/>
</dbReference>
<sequence>MADQGPPPSDAKDEKFQKVWEKVQRMTPQQRREVQQQAMDNILRRTRVDIDGKPSSLRRLVKRVEAQRKLFESGAFDPTTQNVPLGQLKHVIPGDQIRQGAYKMQLRPWEEAELDLDRYGHGNVFSPHPVLGMLRGGRRDFAWAVYARSDAVESVLGEDWAGQDPNAAVRTRDLYVDVMKHCHNMELTLMVIPSRRLPLAATRQMMAEKLEQSMQSITGSEQLEPKQKAELADFVSAFADERVAPAGWMDRRGCVKEGTHFIFSTTKDAQLMVEAITPGRLKDRRTSRITVNDSPLVTCAVFESFLGQDSLDEIGKQNVGNGMLWVANGFRFRPWEAREGQVLADERPDGSIAFPPPPVIEEVDLPLRPSMFELLEQQTEPFRRMLLGGVRQARQLTQQASG</sequence>
<comment type="similarity">
    <text evidence="1">Belongs to the chalcone isomerase family.</text>
</comment>
<reference evidence="2" key="2">
    <citation type="submission" date="2020-11" db="EMBL/GenBank/DDBJ databases">
        <authorList>
            <person name="Cecchin M."/>
            <person name="Marcolungo L."/>
            <person name="Rossato M."/>
            <person name="Girolomoni L."/>
            <person name="Cosentino E."/>
            <person name="Cuine S."/>
            <person name="Li-Beisson Y."/>
            <person name="Delledonne M."/>
            <person name="Ballottari M."/>
        </authorList>
    </citation>
    <scope>NUCLEOTIDE SEQUENCE</scope>
    <source>
        <strain evidence="2">211/11P</strain>
        <tissue evidence="2">Whole cell</tissue>
    </source>
</reference>
<accession>A0A9D4TRV0</accession>
<gene>
    <name evidence="2" type="ORF">D9Q98_004211</name>
</gene>
<reference evidence="2" key="1">
    <citation type="journal article" date="2019" name="Plant J.">
        <title>Chlorella vulgaris genome assembly and annotation reveals the molecular basis for metabolic acclimation to high light conditions.</title>
        <authorList>
            <person name="Cecchin M."/>
            <person name="Marcolungo L."/>
            <person name="Rossato M."/>
            <person name="Girolomoni L."/>
            <person name="Cosentino E."/>
            <person name="Cuine S."/>
            <person name="Li-Beisson Y."/>
            <person name="Delledonne M."/>
            <person name="Ballottari M."/>
        </authorList>
    </citation>
    <scope>NUCLEOTIDE SEQUENCE</scope>
    <source>
        <strain evidence="2">211/11P</strain>
    </source>
</reference>
<dbReference type="AlphaFoldDB" id="A0A9D4TRV0"/>
<dbReference type="Proteomes" id="UP001055712">
    <property type="component" value="Unassembled WGS sequence"/>
</dbReference>
<dbReference type="Gene3D" id="3.50.70.10">
    <property type="match status" value="1"/>
</dbReference>
<dbReference type="InterPro" id="IPR016088">
    <property type="entry name" value="Chalcone_isomerase_3-sand"/>
</dbReference>
<dbReference type="EMBL" id="SIDB01000005">
    <property type="protein sequence ID" value="KAI3432667.1"/>
    <property type="molecule type" value="Genomic_DNA"/>
</dbReference>
<dbReference type="SUPFAM" id="SSF54626">
    <property type="entry name" value="Chalcone isomerase"/>
    <property type="match status" value="1"/>
</dbReference>
<keyword evidence="3" id="KW-1185">Reference proteome</keyword>
<organism evidence="2 3">
    <name type="scientific">Chlorella vulgaris</name>
    <name type="common">Green alga</name>
    <dbReference type="NCBI Taxonomy" id="3077"/>
    <lineage>
        <taxon>Eukaryota</taxon>
        <taxon>Viridiplantae</taxon>
        <taxon>Chlorophyta</taxon>
        <taxon>core chlorophytes</taxon>
        <taxon>Trebouxiophyceae</taxon>
        <taxon>Chlorellales</taxon>
        <taxon>Chlorellaceae</taxon>
        <taxon>Chlorella clade</taxon>
        <taxon>Chlorella</taxon>
    </lineage>
</organism>
<dbReference type="Gene3D" id="1.10.890.20">
    <property type="match status" value="1"/>
</dbReference>
<name>A0A9D4TRV0_CHLVU</name>
<evidence type="ECO:0000313" key="3">
    <source>
        <dbReference type="Proteomes" id="UP001055712"/>
    </source>
</evidence>
<evidence type="ECO:0000256" key="1">
    <source>
        <dbReference type="ARBA" id="ARBA00007166"/>
    </source>
</evidence>
<dbReference type="InterPro" id="IPR016089">
    <property type="entry name" value="Chalcone_isomerase_bundle_sf"/>
</dbReference>
<dbReference type="OrthoDB" id="546011at2759"/>
<dbReference type="GO" id="GO:0016872">
    <property type="term" value="F:intramolecular lyase activity"/>
    <property type="evidence" value="ECO:0007669"/>
    <property type="project" value="InterPro"/>
</dbReference>
<protein>
    <submittedName>
        <fullName evidence="2">Uncharacterized protein</fullName>
    </submittedName>
</protein>